<feature type="chain" id="PRO_5004353350" evidence="1">
    <location>
        <begin position="23"/>
        <end position="61"/>
    </location>
</feature>
<sequence length="61" mass="6822">MDLLGVIASIIVVLQLSGKVLEYLNDVKDALKDRTKCALELLNLCSLLYKLRNYIKIGARS</sequence>
<name>R0J396_EXST2</name>
<dbReference type="Proteomes" id="UP000016935">
    <property type="component" value="Unassembled WGS sequence"/>
</dbReference>
<gene>
    <name evidence="2" type="ORF">SETTUDRAFT_85382</name>
</gene>
<keyword evidence="1" id="KW-0732">Signal</keyword>
<accession>R0J396</accession>
<proteinExistence type="predicted"/>
<keyword evidence="3" id="KW-1185">Reference proteome</keyword>
<dbReference type="OrthoDB" id="195446at2759"/>
<evidence type="ECO:0000256" key="1">
    <source>
        <dbReference type="SAM" id="SignalP"/>
    </source>
</evidence>
<dbReference type="EMBL" id="KB908481">
    <property type="protein sequence ID" value="EOA91445.1"/>
    <property type="molecule type" value="Genomic_DNA"/>
</dbReference>
<dbReference type="GeneID" id="19405520"/>
<evidence type="ECO:0000313" key="2">
    <source>
        <dbReference type="EMBL" id="EOA91445.1"/>
    </source>
</evidence>
<dbReference type="STRING" id="671987.R0J396"/>
<reference evidence="2 3" key="2">
    <citation type="journal article" date="2013" name="PLoS Genet.">
        <title>Comparative genome structure, secondary metabolite, and effector coding capacity across Cochliobolus pathogens.</title>
        <authorList>
            <person name="Condon B.J."/>
            <person name="Leng Y."/>
            <person name="Wu D."/>
            <person name="Bushley K.E."/>
            <person name="Ohm R.A."/>
            <person name="Otillar R."/>
            <person name="Martin J."/>
            <person name="Schackwitz W."/>
            <person name="Grimwood J."/>
            <person name="MohdZainudin N."/>
            <person name="Xue C."/>
            <person name="Wang R."/>
            <person name="Manning V.A."/>
            <person name="Dhillon B."/>
            <person name="Tu Z.J."/>
            <person name="Steffenson B.J."/>
            <person name="Salamov A."/>
            <person name="Sun H."/>
            <person name="Lowry S."/>
            <person name="LaButti K."/>
            <person name="Han J."/>
            <person name="Copeland A."/>
            <person name="Lindquist E."/>
            <person name="Barry K."/>
            <person name="Schmutz J."/>
            <person name="Baker S.E."/>
            <person name="Ciuffetti L.M."/>
            <person name="Grigoriev I.V."/>
            <person name="Zhong S."/>
            <person name="Turgeon B.G."/>
        </authorList>
    </citation>
    <scope>NUCLEOTIDE SEQUENCE [LARGE SCALE GENOMIC DNA]</scope>
    <source>
        <strain evidence="3">28A</strain>
    </source>
</reference>
<dbReference type="RefSeq" id="XP_008020398.1">
    <property type="nucleotide sequence ID" value="XM_008022207.1"/>
</dbReference>
<dbReference type="HOGENOM" id="CLU_2924170_0_0_1"/>
<protein>
    <submittedName>
        <fullName evidence="2">Uncharacterized protein</fullName>
    </submittedName>
</protein>
<organism evidence="2 3">
    <name type="scientific">Exserohilum turcicum (strain 28A)</name>
    <name type="common">Northern leaf blight fungus</name>
    <name type="synonym">Setosphaeria turcica</name>
    <dbReference type="NCBI Taxonomy" id="671987"/>
    <lineage>
        <taxon>Eukaryota</taxon>
        <taxon>Fungi</taxon>
        <taxon>Dikarya</taxon>
        <taxon>Ascomycota</taxon>
        <taxon>Pezizomycotina</taxon>
        <taxon>Dothideomycetes</taxon>
        <taxon>Pleosporomycetidae</taxon>
        <taxon>Pleosporales</taxon>
        <taxon>Pleosporineae</taxon>
        <taxon>Pleosporaceae</taxon>
        <taxon>Exserohilum</taxon>
    </lineage>
</organism>
<reference evidence="2 3" key="1">
    <citation type="journal article" date="2012" name="PLoS Pathog.">
        <title>Diverse lifestyles and strategies of plant pathogenesis encoded in the genomes of eighteen Dothideomycetes fungi.</title>
        <authorList>
            <person name="Ohm R.A."/>
            <person name="Feau N."/>
            <person name="Henrissat B."/>
            <person name="Schoch C.L."/>
            <person name="Horwitz B.A."/>
            <person name="Barry K.W."/>
            <person name="Condon B.J."/>
            <person name="Copeland A.C."/>
            <person name="Dhillon B."/>
            <person name="Glaser F."/>
            <person name="Hesse C.N."/>
            <person name="Kosti I."/>
            <person name="LaButti K."/>
            <person name="Lindquist E.A."/>
            <person name="Lucas S."/>
            <person name="Salamov A.A."/>
            <person name="Bradshaw R.E."/>
            <person name="Ciuffetti L."/>
            <person name="Hamelin R.C."/>
            <person name="Kema G.H.J."/>
            <person name="Lawrence C."/>
            <person name="Scott J.A."/>
            <person name="Spatafora J.W."/>
            <person name="Turgeon B.G."/>
            <person name="de Wit P.J.G.M."/>
            <person name="Zhong S."/>
            <person name="Goodwin S.B."/>
            <person name="Grigoriev I.V."/>
        </authorList>
    </citation>
    <scope>NUCLEOTIDE SEQUENCE [LARGE SCALE GENOMIC DNA]</scope>
    <source>
        <strain evidence="3">28A</strain>
    </source>
</reference>
<evidence type="ECO:0000313" key="3">
    <source>
        <dbReference type="Proteomes" id="UP000016935"/>
    </source>
</evidence>
<dbReference type="AlphaFoldDB" id="R0J396"/>
<feature type="signal peptide" evidence="1">
    <location>
        <begin position="1"/>
        <end position="22"/>
    </location>
</feature>